<dbReference type="AlphaFoldDB" id="A0A8J8NTI5"/>
<sequence>MTQVDIFARQSTHQLPYLILSTLQPLSIKISLLPFYETEKGENPSASFPGELIIAETRIYRCKTLIIADCKLCLKFSRLKRGKRASKRAARRNIIQA</sequence>
<proteinExistence type="predicted"/>
<evidence type="ECO:0000313" key="1">
    <source>
        <dbReference type="EMBL" id="TNV81481.1"/>
    </source>
</evidence>
<name>A0A8J8NTI5_HALGN</name>
<organism evidence="1 2">
    <name type="scientific">Halteria grandinella</name>
    <dbReference type="NCBI Taxonomy" id="5974"/>
    <lineage>
        <taxon>Eukaryota</taxon>
        <taxon>Sar</taxon>
        <taxon>Alveolata</taxon>
        <taxon>Ciliophora</taxon>
        <taxon>Intramacronucleata</taxon>
        <taxon>Spirotrichea</taxon>
        <taxon>Stichotrichia</taxon>
        <taxon>Sporadotrichida</taxon>
        <taxon>Halteriidae</taxon>
        <taxon>Halteria</taxon>
    </lineage>
</organism>
<dbReference type="Proteomes" id="UP000785679">
    <property type="component" value="Unassembled WGS sequence"/>
</dbReference>
<protein>
    <submittedName>
        <fullName evidence="1">Uncharacterized protein</fullName>
    </submittedName>
</protein>
<comment type="caution">
    <text evidence="1">The sequence shown here is derived from an EMBL/GenBank/DDBJ whole genome shotgun (WGS) entry which is preliminary data.</text>
</comment>
<accession>A0A8J8NTI5</accession>
<keyword evidence="2" id="KW-1185">Reference proteome</keyword>
<dbReference type="EMBL" id="RRYP01006087">
    <property type="protein sequence ID" value="TNV81481.1"/>
    <property type="molecule type" value="Genomic_DNA"/>
</dbReference>
<reference evidence="1" key="1">
    <citation type="submission" date="2019-06" db="EMBL/GenBank/DDBJ databases">
        <authorList>
            <person name="Zheng W."/>
        </authorList>
    </citation>
    <scope>NUCLEOTIDE SEQUENCE</scope>
    <source>
        <strain evidence="1">QDHG01</strain>
    </source>
</reference>
<evidence type="ECO:0000313" key="2">
    <source>
        <dbReference type="Proteomes" id="UP000785679"/>
    </source>
</evidence>
<gene>
    <name evidence="1" type="ORF">FGO68_gene730</name>
</gene>